<evidence type="ECO:0000256" key="1">
    <source>
        <dbReference type="SAM" id="Phobius"/>
    </source>
</evidence>
<comment type="caution">
    <text evidence="2">The sequence shown here is derived from an EMBL/GenBank/DDBJ whole genome shotgun (WGS) entry which is preliminary data.</text>
</comment>
<keyword evidence="3" id="KW-1185">Reference proteome</keyword>
<reference evidence="2" key="1">
    <citation type="submission" date="2020-11" db="EMBL/GenBank/DDBJ databases">
        <authorList>
            <consortium name="DOE Joint Genome Institute"/>
            <person name="Ahrendt S."/>
            <person name="Riley R."/>
            <person name="Andreopoulos W."/>
            <person name="Labutti K."/>
            <person name="Pangilinan J."/>
            <person name="Ruiz-Duenas F.J."/>
            <person name="Barrasa J.M."/>
            <person name="Sanchez-Garcia M."/>
            <person name="Camarero S."/>
            <person name="Miyauchi S."/>
            <person name="Serrano A."/>
            <person name="Linde D."/>
            <person name="Babiker R."/>
            <person name="Drula E."/>
            <person name="Ayuso-Fernandez I."/>
            <person name="Pacheco R."/>
            <person name="Padilla G."/>
            <person name="Ferreira P."/>
            <person name="Barriuso J."/>
            <person name="Kellner H."/>
            <person name="Castanera R."/>
            <person name="Alfaro M."/>
            <person name="Ramirez L."/>
            <person name="Pisabarro A.G."/>
            <person name="Kuo A."/>
            <person name="Tritt A."/>
            <person name="Lipzen A."/>
            <person name="He G."/>
            <person name="Yan M."/>
            <person name="Ng V."/>
            <person name="Cullen D."/>
            <person name="Martin F."/>
            <person name="Rosso M.-N."/>
            <person name="Henrissat B."/>
            <person name="Hibbett D."/>
            <person name="Martinez A.T."/>
            <person name="Grigoriev I.V."/>
        </authorList>
    </citation>
    <scope>NUCLEOTIDE SEQUENCE</scope>
    <source>
        <strain evidence="2">CBS 247.69</strain>
    </source>
</reference>
<keyword evidence="1" id="KW-0472">Membrane</keyword>
<gene>
    <name evidence="2" type="ORF">BDZ94DRAFT_1241189</name>
</gene>
<proteinExistence type="predicted"/>
<keyword evidence="1" id="KW-1133">Transmembrane helix</keyword>
<name>A0A9P5XSF7_9AGAR</name>
<dbReference type="Proteomes" id="UP000807353">
    <property type="component" value="Unassembled WGS sequence"/>
</dbReference>
<protein>
    <submittedName>
        <fullName evidence="2">Uncharacterized protein</fullName>
    </submittedName>
</protein>
<evidence type="ECO:0000313" key="2">
    <source>
        <dbReference type="EMBL" id="KAF9456887.1"/>
    </source>
</evidence>
<dbReference type="AlphaFoldDB" id="A0A9P5XSF7"/>
<sequence length="211" mass="24084">MGSVLHFSIPSIFFRYFTTYPIQFPLLVLILMITATVHDIDYYKDLLVTFTPSDADASSTDTVTPLFRDCEYSLVPRDHAGISARPWARFLYVYLPPIHGSYTPFHPRLFTCTNLRTKEKTFGLEEVPVVTHPGTTIGTQENLGSSSYVYTLDYFHYGRGNIIGGPCTTPSPQAHFDWPRHGRPIRFRVDYYWQIIPTKGVRDPVSKAPRA</sequence>
<feature type="transmembrane region" description="Helical" evidence="1">
    <location>
        <begin position="20"/>
        <end position="37"/>
    </location>
</feature>
<dbReference type="EMBL" id="MU150398">
    <property type="protein sequence ID" value="KAF9456887.1"/>
    <property type="molecule type" value="Genomic_DNA"/>
</dbReference>
<keyword evidence="1" id="KW-0812">Transmembrane</keyword>
<organism evidence="2 3">
    <name type="scientific">Collybia nuda</name>
    <dbReference type="NCBI Taxonomy" id="64659"/>
    <lineage>
        <taxon>Eukaryota</taxon>
        <taxon>Fungi</taxon>
        <taxon>Dikarya</taxon>
        <taxon>Basidiomycota</taxon>
        <taxon>Agaricomycotina</taxon>
        <taxon>Agaricomycetes</taxon>
        <taxon>Agaricomycetidae</taxon>
        <taxon>Agaricales</taxon>
        <taxon>Tricholomatineae</taxon>
        <taxon>Clitocybaceae</taxon>
        <taxon>Collybia</taxon>
    </lineage>
</organism>
<evidence type="ECO:0000313" key="3">
    <source>
        <dbReference type="Proteomes" id="UP000807353"/>
    </source>
</evidence>
<accession>A0A9P5XSF7</accession>